<protein>
    <submittedName>
        <fullName evidence="3">Uncharacterized protein</fullName>
    </submittedName>
</protein>
<evidence type="ECO:0000313" key="4">
    <source>
        <dbReference type="Proteomes" id="UP000578531"/>
    </source>
</evidence>
<evidence type="ECO:0000256" key="2">
    <source>
        <dbReference type="SAM" id="SignalP"/>
    </source>
</evidence>
<comment type="caution">
    <text evidence="3">The sequence shown here is derived from an EMBL/GenBank/DDBJ whole genome shotgun (WGS) entry which is preliminary data.</text>
</comment>
<dbReference type="OrthoDB" id="10499303at2759"/>
<gene>
    <name evidence="3" type="ORF">HO173_006806</name>
</gene>
<name>A0A8H6L4H6_9LECA</name>
<feature type="signal peptide" evidence="2">
    <location>
        <begin position="1"/>
        <end position="20"/>
    </location>
</feature>
<dbReference type="EMBL" id="JACCJC010000026">
    <property type="protein sequence ID" value="KAF6235177.1"/>
    <property type="molecule type" value="Genomic_DNA"/>
</dbReference>
<evidence type="ECO:0000313" key="3">
    <source>
        <dbReference type="EMBL" id="KAF6235177.1"/>
    </source>
</evidence>
<feature type="region of interest" description="Disordered" evidence="1">
    <location>
        <begin position="20"/>
        <end position="40"/>
    </location>
</feature>
<sequence>MFLSWKILCQTLAAVTVVQASQSSSETKDRNGFNRRVIRPRGLNATTAESEAAIVSLTTSSHGSSVSAYPLQHVELNLLTAPVVQDCDSGNGEPVTQDCSCSTKQLAAQAISDAITMVQAVQEVWNDVVNQPILERYMGAAGPPSCLTSEASTLINGEFLKQVAGCGHSSRTATLANLAKVQEYQWLPYDTRWLNDYSGSHSQPFVYCATGVPPPQSAVTVECQENGPIGWAYTSHSEAGYSSFIGFCNNTLAQQDFISRAAMLEQLKAGQVSLSDERLGANYGRAALSLLVQLVPLINSQSAIQLFGYENVLLLAADDGCNPNTRNFISLNNADNWALWITTLYFTIETNSTPTTPLLPVASSNCNGHDSFCKSFVSPGDCQTAASRYGNDTMYSQYTSHWFNSEDWEGCTAIFQCANGYPAGGISGAEIQDYFAEIYTSTADGGAGCGKCGSVYLSNGCEFTFNECGYLSCQTCNGKDCTHP</sequence>
<keyword evidence="4" id="KW-1185">Reference proteome</keyword>
<keyword evidence="2" id="KW-0732">Signal</keyword>
<evidence type="ECO:0000256" key="1">
    <source>
        <dbReference type="SAM" id="MobiDB-lite"/>
    </source>
</evidence>
<organism evidence="3 4">
    <name type="scientific">Letharia columbiana</name>
    <dbReference type="NCBI Taxonomy" id="112416"/>
    <lineage>
        <taxon>Eukaryota</taxon>
        <taxon>Fungi</taxon>
        <taxon>Dikarya</taxon>
        <taxon>Ascomycota</taxon>
        <taxon>Pezizomycotina</taxon>
        <taxon>Lecanoromycetes</taxon>
        <taxon>OSLEUM clade</taxon>
        <taxon>Lecanoromycetidae</taxon>
        <taxon>Lecanorales</taxon>
        <taxon>Lecanorineae</taxon>
        <taxon>Parmeliaceae</taxon>
        <taxon>Letharia</taxon>
    </lineage>
</organism>
<proteinExistence type="predicted"/>
<accession>A0A8H6L4H6</accession>
<dbReference type="RefSeq" id="XP_037164555.1">
    <property type="nucleotide sequence ID" value="XM_037308712.1"/>
</dbReference>
<reference evidence="3 4" key="1">
    <citation type="journal article" date="2020" name="Genomics">
        <title>Complete, high-quality genomes from long-read metagenomic sequencing of two wolf lichen thalli reveals enigmatic genome architecture.</title>
        <authorList>
            <person name="McKenzie S.K."/>
            <person name="Walston R.F."/>
            <person name="Allen J.L."/>
        </authorList>
    </citation>
    <scope>NUCLEOTIDE SEQUENCE [LARGE SCALE GENOMIC DNA]</scope>
    <source>
        <strain evidence="3">WasteWater2</strain>
    </source>
</reference>
<dbReference type="AlphaFoldDB" id="A0A8H6L4H6"/>
<dbReference type="GeneID" id="59288464"/>
<dbReference type="Proteomes" id="UP000578531">
    <property type="component" value="Unassembled WGS sequence"/>
</dbReference>
<dbReference type="InterPro" id="IPR029167">
    <property type="entry name" value="Mug117"/>
</dbReference>
<dbReference type="Pfam" id="PF15474">
    <property type="entry name" value="MU117"/>
    <property type="match status" value="1"/>
</dbReference>
<feature type="chain" id="PRO_5034078471" evidence="2">
    <location>
        <begin position="21"/>
        <end position="484"/>
    </location>
</feature>